<keyword evidence="3" id="KW-1185">Reference proteome</keyword>
<dbReference type="Proteomes" id="UP000507470">
    <property type="component" value="Unassembled WGS sequence"/>
</dbReference>
<organism evidence="2 3">
    <name type="scientific">Mytilus coruscus</name>
    <name type="common">Sea mussel</name>
    <dbReference type="NCBI Taxonomy" id="42192"/>
    <lineage>
        <taxon>Eukaryota</taxon>
        <taxon>Metazoa</taxon>
        <taxon>Spiralia</taxon>
        <taxon>Lophotrochozoa</taxon>
        <taxon>Mollusca</taxon>
        <taxon>Bivalvia</taxon>
        <taxon>Autobranchia</taxon>
        <taxon>Pteriomorphia</taxon>
        <taxon>Mytilida</taxon>
        <taxon>Mytiloidea</taxon>
        <taxon>Mytilidae</taxon>
        <taxon>Mytilinae</taxon>
        <taxon>Mytilus</taxon>
    </lineage>
</organism>
<evidence type="ECO:0008006" key="4">
    <source>
        <dbReference type="Google" id="ProtNLM"/>
    </source>
</evidence>
<protein>
    <recommendedName>
        <fullName evidence="4">SGNH hydrolase-type esterase domain-containing protein</fullName>
    </recommendedName>
</protein>
<dbReference type="InterPro" id="IPR036514">
    <property type="entry name" value="SGNH_hydro_sf"/>
</dbReference>
<dbReference type="GO" id="GO:0016788">
    <property type="term" value="F:hydrolase activity, acting on ester bonds"/>
    <property type="evidence" value="ECO:0007669"/>
    <property type="project" value="InterPro"/>
</dbReference>
<dbReference type="SUPFAM" id="SSF52266">
    <property type="entry name" value="SGNH hydrolase"/>
    <property type="match status" value="1"/>
</dbReference>
<dbReference type="InterPro" id="IPR001087">
    <property type="entry name" value="GDSL"/>
</dbReference>
<dbReference type="Gene3D" id="3.40.50.1110">
    <property type="entry name" value="SGNH hydrolase"/>
    <property type="match status" value="1"/>
</dbReference>
<gene>
    <name evidence="2" type="ORF">MCOR_11808</name>
</gene>
<accession>A0A6J8AW59</accession>
<feature type="region of interest" description="Disordered" evidence="1">
    <location>
        <begin position="221"/>
        <end position="248"/>
    </location>
</feature>
<sequence length="248" mass="27791">MKHHFNTIQDETRSLKTQLPDALDELRLTKAKVDDSKTKPNLTRESVKPTVYLVGTSNIQGINEDKLTTAAQITKFTAYTLDDTRKCISKFNHPPDIMVLHVLTNDLKSKSPQDCVKELGDIILSMQQKWESMKIIVSLTTPRSDSLIYNTNGQIINALMKQSFSEVNIMFVDHSNMAFGGDPTPEMLAEDKFHLSTKGIDQLASNIKRTIHSTLGVPLSTRQNLSRSHINRGRGRGSRGRGRQTTPS</sequence>
<dbReference type="OrthoDB" id="5982747at2759"/>
<dbReference type="AlphaFoldDB" id="A0A6J8AW59"/>
<reference evidence="2 3" key="1">
    <citation type="submission" date="2020-06" db="EMBL/GenBank/DDBJ databases">
        <authorList>
            <person name="Li R."/>
            <person name="Bekaert M."/>
        </authorList>
    </citation>
    <scope>NUCLEOTIDE SEQUENCE [LARGE SCALE GENOMIC DNA]</scope>
    <source>
        <strain evidence="3">wild</strain>
    </source>
</reference>
<evidence type="ECO:0000313" key="2">
    <source>
        <dbReference type="EMBL" id="CAC5374404.1"/>
    </source>
</evidence>
<proteinExistence type="predicted"/>
<feature type="compositionally biased region" description="Basic residues" evidence="1">
    <location>
        <begin position="229"/>
        <end position="242"/>
    </location>
</feature>
<evidence type="ECO:0000313" key="3">
    <source>
        <dbReference type="Proteomes" id="UP000507470"/>
    </source>
</evidence>
<dbReference type="EMBL" id="CACVKT020002008">
    <property type="protein sequence ID" value="CAC5374404.1"/>
    <property type="molecule type" value="Genomic_DNA"/>
</dbReference>
<evidence type="ECO:0000256" key="1">
    <source>
        <dbReference type="SAM" id="MobiDB-lite"/>
    </source>
</evidence>
<dbReference type="Pfam" id="PF00657">
    <property type="entry name" value="Lipase_GDSL"/>
    <property type="match status" value="1"/>
</dbReference>
<name>A0A6J8AW59_MYTCO</name>